<accession>A0A917F0V0</accession>
<dbReference type="SUPFAM" id="SSF52777">
    <property type="entry name" value="CoA-dependent acyltransferases"/>
    <property type="match status" value="1"/>
</dbReference>
<dbReference type="Pfam" id="PF06974">
    <property type="entry name" value="WS_DGAT_C"/>
    <property type="match status" value="1"/>
</dbReference>
<keyword evidence="5 11" id="KW-0444">Lipid biosynthesis</keyword>
<dbReference type="PANTHER" id="PTHR31650:SF1">
    <property type="entry name" value="WAX ESTER SYNTHASE_DIACYLGLYCEROL ACYLTRANSFERASE 4-RELATED"/>
    <property type="match status" value="1"/>
</dbReference>
<organism evidence="14 15">
    <name type="scientific">Marmoricola endophyticus</name>
    <dbReference type="NCBI Taxonomy" id="2040280"/>
    <lineage>
        <taxon>Bacteria</taxon>
        <taxon>Bacillati</taxon>
        <taxon>Actinomycetota</taxon>
        <taxon>Actinomycetes</taxon>
        <taxon>Propionibacteriales</taxon>
        <taxon>Nocardioidaceae</taxon>
        <taxon>Marmoricola</taxon>
    </lineage>
</organism>
<keyword evidence="7 11" id="KW-0319">Glycerol metabolism</keyword>
<dbReference type="InterPro" id="IPR045034">
    <property type="entry name" value="O-acyltransferase_WSD1-like"/>
</dbReference>
<evidence type="ECO:0000256" key="2">
    <source>
        <dbReference type="ARBA" id="ARBA00005189"/>
    </source>
</evidence>
<evidence type="ECO:0000256" key="11">
    <source>
        <dbReference type="RuleBase" id="RU361241"/>
    </source>
</evidence>
<evidence type="ECO:0000256" key="10">
    <source>
        <dbReference type="ARBA" id="ARBA00048109"/>
    </source>
</evidence>
<evidence type="ECO:0000259" key="13">
    <source>
        <dbReference type="Pfam" id="PF06974"/>
    </source>
</evidence>
<dbReference type="InterPro" id="IPR014292">
    <property type="entry name" value="Acyl_transf_WS/DGAT"/>
</dbReference>
<feature type="domain" description="O-acyltransferase WSD1-like N-terminal" evidence="12">
    <location>
        <begin position="7"/>
        <end position="269"/>
    </location>
</feature>
<evidence type="ECO:0000256" key="4">
    <source>
        <dbReference type="ARBA" id="ARBA00013244"/>
    </source>
</evidence>
<sequence>MPIPLDPTSTAFLVAENRTMPMHVAALQIFRTPPEAGEDYVRSVYEQMIGVEEIEPLFLRRPHRSPRTAGQWTWVPDDQFDIEYHVRHNALPRPGRIRELLELCSRLQGQRLSRERPLWEAHVIEGLPDDQWALYIKMHHSLVDGVAAVRLLRTMLTDDPDRRDVPVLWAKRDPEQAATRRPSGGAGIGSQALRAARSLTADAVGMPAALSRTLLGSLRNETSAVALNAPRTMFNTSITGSRRFAAQGWSMQRLRGVATATRTTLNDVVLAMCSGAVRDYLLDHDALPDRTLVSMVPVSLHAGGDEASSSGGNSVGSVMVQLGTHLADPADRLDAVHRSMQEGKQTLGTMTPTQILAMSAIGLAPAVINPALRVHELVRPPFNLIISNVPGPKQKQYHNGAELVGLYPLSIPLQGMALNITCASYGGDDGEMDFGLTGCRRAVPSLQRLLTGLDEELTRLEEVAGTR</sequence>
<evidence type="ECO:0000256" key="6">
    <source>
        <dbReference type="ARBA" id="ARBA00022679"/>
    </source>
</evidence>
<comment type="catalytic activity">
    <reaction evidence="10 11">
        <text>an acyl-CoA + a 1,2-diacyl-sn-glycerol = a triacyl-sn-glycerol + CoA</text>
        <dbReference type="Rhea" id="RHEA:10868"/>
        <dbReference type="ChEBI" id="CHEBI:17815"/>
        <dbReference type="ChEBI" id="CHEBI:57287"/>
        <dbReference type="ChEBI" id="CHEBI:58342"/>
        <dbReference type="ChEBI" id="CHEBI:64615"/>
        <dbReference type="EC" id="2.3.1.20"/>
    </reaction>
</comment>
<evidence type="ECO:0000256" key="5">
    <source>
        <dbReference type="ARBA" id="ARBA00022516"/>
    </source>
</evidence>
<evidence type="ECO:0000256" key="1">
    <source>
        <dbReference type="ARBA" id="ARBA00004771"/>
    </source>
</evidence>
<dbReference type="AlphaFoldDB" id="A0A917F0V0"/>
<evidence type="ECO:0000256" key="3">
    <source>
        <dbReference type="ARBA" id="ARBA00009587"/>
    </source>
</evidence>
<dbReference type="NCBIfam" id="TIGR02946">
    <property type="entry name" value="acyl_WS_DGAT"/>
    <property type="match status" value="1"/>
</dbReference>
<name>A0A917F0V0_9ACTN</name>
<feature type="domain" description="O-acyltransferase WSD1 C-terminal" evidence="13">
    <location>
        <begin position="312"/>
        <end position="460"/>
    </location>
</feature>
<dbReference type="PANTHER" id="PTHR31650">
    <property type="entry name" value="O-ACYLTRANSFERASE (WSD1-LIKE) FAMILY PROTEIN"/>
    <property type="match status" value="1"/>
</dbReference>
<evidence type="ECO:0000256" key="9">
    <source>
        <dbReference type="ARBA" id="ARBA00023315"/>
    </source>
</evidence>
<dbReference type="Proteomes" id="UP000649179">
    <property type="component" value="Unassembled WGS sequence"/>
</dbReference>
<dbReference type="GO" id="GO:0001666">
    <property type="term" value="P:response to hypoxia"/>
    <property type="evidence" value="ECO:0007669"/>
    <property type="project" value="TreeGrafter"/>
</dbReference>
<reference evidence="14" key="1">
    <citation type="journal article" date="2014" name="Int. J. Syst. Evol. Microbiol.">
        <title>Complete genome sequence of Corynebacterium casei LMG S-19264T (=DSM 44701T), isolated from a smear-ripened cheese.</title>
        <authorList>
            <consortium name="US DOE Joint Genome Institute (JGI-PGF)"/>
            <person name="Walter F."/>
            <person name="Albersmeier A."/>
            <person name="Kalinowski J."/>
            <person name="Ruckert C."/>
        </authorList>
    </citation>
    <scope>NUCLEOTIDE SEQUENCE</scope>
    <source>
        <strain evidence="14">CGMCC 1.16067</strain>
    </source>
</reference>
<dbReference type="InterPro" id="IPR023213">
    <property type="entry name" value="CAT-like_dom_sf"/>
</dbReference>
<dbReference type="Pfam" id="PF03007">
    <property type="entry name" value="WS_DGAT_cat"/>
    <property type="match status" value="1"/>
</dbReference>
<dbReference type="GO" id="GO:0005886">
    <property type="term" value="C:plasma membrane"/>
    <property type="evidence" value="ECO:0007669"/>
    <property type="project" value="TreeGrafter"/>
</dbReference>
<dbReference type="GO" id="GO:0019432">
    <property type="term" value="P:triglyceride biosynthetic process"/>
    <property type="evidence" value="ECO:0007669"/>
    <property type="project" value="TreeGrafter"/>
</dbReference>
<comment type="pathway">
    <text evidence="2">Lipid metabolism.</text>
</comment>
<dbReference type="EC" id="2.3.1.20" evidence="4 11"/>
<evidence type="ECO:0000313" key="14">
    <source>
        <dbReference type="EMBL" id="GGF31632.1"/>
    </source>
</evidence>
<evidence type="ECO:0000256" key="7">
    <source>
        <dbReference type="ARBA" id="ARBA00022798"/>
    </source>
</evidence>
<dbReference type="EMBL" id="BMKQ01000001">
    <property type="protein sequence ID" value="GGF31632.1"/>
    <property type="molecule type" value="Genomic_DNA"/>
</dbReference>
<dbReference type="Gene3D" id="3.30.559.10">
    <property type="entry name" value="Chloramphenicol acetyltransferase-like domain"/>
    <property type="match status" value="1"/>
</dbReference>
<dbReference type="GO" id="GO:0071731">
    <property type="term" value="P:response to nitric oxide"/>
    <property type="evidence" value="ECO:0007669"/>
    <property type="project" value="TreeGrafter"/>
</dbReference>
<keyword evidence="15" id="KW-1185">Reference proteome</keyword>
<dbReference type="GO" id="GO:0051701">
    <property type="term" value="P:biological process involved in interaction with host"/>
    <property type="evidence" value="ECO:0007669"/>
    <property type="project" value="TreeGrafter"/>
</dbReference>
<keyword evidence="8 11" id="KW-0443">Lipid metabolism</keyword>
<dbReference type="GO" id="GO:0006071">
    <property type="term" value="P:glycerol metabolic process"/>
    <property type="evidence" value="ECO:0007669"/>
    <property type="project" value="UniProtKB-KW"/>
</dbReference>
<evidence type="ECO:0000256" key="8">
    <source>
        <dbReference type="ARBA" id="ARBA00023098"/>
    </source>
</evidence>
<evidence type="ECO:0000313" key="15">
    <source>
        <dbReference type="Proteomes" id="UP000649179"/>
    </source>
</evidence>
<gene>
    <name evidence="14" type="ORF">GCM10011519_01250</name>
</gene>
<evidence type="ECO:0000259" key="12">
    <source>
        <dbReference type="Pfam" id="PF03007"/>
    </source>
</evidence>
<protein>
    <recommendedName>
        <fullName evidence="4 11">Diacylglycerol O-acyltransferase</fullName>
        <ecNumber evidence="4 11">2.3.1.20</ecNumber>
    </recommendedName>
</protein>
<comment type="caution">
    <text evidence="14">The sequence shown here is derived from an EMBL/GenBank/DDBJ whole genome shotgun (WGS) entry which is preliminary data.</text>
</comment>
<dbReference type="InterPro" id="IPR004255">
    <property type="entry name" value="O-acyltransferase_WSD1_N"/>
</dbReference>
<keyword evidence="9 11" id="KW-0012">Acyltransferase</keyword>
<dbReference type="InterPro" id="IPR009721">
    <property type="entry name" value="O-acyltransferase_WSD1_C"/>
</dbReference>
<comment type="similarity">
    <text evidence="3 11">Belongs to the long-chain O-acyltransferase family.</text>
</comment>
<keyword evidence="6 11" id="KW-0808">Transferase</keyword>
<dbReference type="GO" id="GO:0004144">
    <property type="term" value="F:diacylglycerol O-acyltransferase activity"/>
    <property type="evidence" value="ECO:0007669"/>
    <property type="project" value="UniProtKB-EC"/>
</dbReference>
<reference evidence="14" key="2">
    <citation type="submission" date="2020-09" db="EMBL/GenBank/DDBJ databases">
        <authorList>
            <person name="Sun Q."/>
            <person name="Zhou Y."/>
        </authorList>
    </citation>
    <scope>NUCLEOTIDE SEQUENCE</scope>
    <source>
        <strain evidence="14">CGMCC 1.16067</strain>
    </source>
</reference>
<comment type="pathway">
    <text evidence="1 11">Glycerolipid metabolism; triacylglycerol biosynthesis.</text>
</comment>
<proteinExistence type="inferred from homology"/>